<organism evidence="1 2">
    <name type="scientific">Fictibacillus aquaticus</name>
    <dbReference type="NCBI Taxonomy" id="2021314"/>
    <lineage>
        <taxon>Bacteria</taxon>
        <taxon>Bacillati</taxon>
        <taxon>Bacillota</taxon>
        <taxon>Bacilli</taxon>
        <taxon>Bacillales</taxon>
        <taxon>Fictibacillaceae</taxon>
        <taxon>Fictibacillus</taxon>
    </lineage>
</organism>
<evidence type="ECO:0000313" key="2">
    <source>
        <dbReference type="Proteomes" id="UP000215059"/>
    </source>
</evidence>
<accession>A0A235F625</accession>
<name>A0A235F625_9BACL</name>
<dbReference type="Proteomes" id="UP000215059">
    <property type="component" value="Unassembled WGS sequence"/>
</dbReference>
<keyword evidence="2" id="KW-1185">Reference proteome</keyword>
<evidence type="ECO:0000313" key="1">
    <source>
        <dbReference type="EMBL" id="OYD56741.1"/>
    </source>
</evidence>
<comment type="caution">
    <text evidence="1">The sequence shown here is derived from an EMBL/GenBank/DDBJ whole genome shotgun (WGS) entry which is preliminary data.</text>
</comment>
<reference evidence="1 2" key="1">
    <citation type="submission" date="2017-07" db="EMBL/GenBank/DDBJ databases">
        <title>Fictibacillus sp. nov. GDSW-R2A3 Genome sequencing and assembly.</title>
        <authorList>
            <person name="Mayilraj S."/>
        </authorList>
    </citation>
    <scope>NUCLEOTIDE SEQUENCE [LARGE SCALE GENOMIC DNA]</scope>
    <source>
        <strain evidence="1 2">GDSW-R2A3</strain>
    </source>
</reference>
<protein>
    <submittedName>
        <fullName evidence="1">Uncharacterized protein</fullName>
    </submittedName>
</protein>
<dbReference type="OrthoDB" id="2355691at2"/>
<sequence length="153" mass="18576">MTRITFLASSKPFQIPDEIEEYNNRKVFEREEDVMYFSVKEVDNYWEYDIKDLFSMPYIYEAQGVGNKLFLMYIEKYLEIGDVLEVYQVPNQNAFKEYKQRVQEHPEPIEINVGSYTYRTIYGVYQLNPKKWLEELNHRNFLTHFGVTTFVKY</sequence>
<dbReference type="EMBL" id="NOII01000011">
    <property type="protein sequence ID" value="OYD56741.1"/>
    <property type="molecule type" value="Genomic_DNA"/>
</dbReference>
<gene>
    <name evidence="1" type="ORF">CGZ90_17175</name>
</gene>
<dbReference type="AlphaFoldDB" id="A0A235F625"/>
<dbReference type="RefSeq" id="WP_094253756.1">
    <property type="nucleotide sequence ID" value="NZ_JBHLXL010000002.1"/>
</dbReference>
<proteinExistence type="predicted"/>